<dbReference type="InterPro" id="IPR001678">
    <property type="entry name" value="MeTrfase_RsmB-F_NOP2_dom"/>
</dbReference>
<reference evidence="15 16" key="1">
    <citation type="submission" date="2019-03" db="EMBL/GenBank/DDBJ databases">
        <title>Genomic Encyclopedia of Type Strains, Phase IV (KMG-IV): sequencing the most valuable type-strain genomes for metagenomic binning, comparative biology and taxonomic classification.</title>
        <authorList>
            <person name="Goeker M."/>
        </authorList>
    </citation>
    <scope>NUCLEOTIDE SEQUENCE [LARGE SCALE GENOMIC DNA]</scope>
    <source>
        <strain evidence="15 16">DSM 100433</strain>
    </source>
</reference>
<comment type="caution">
    <text evidence="15">The sequence shown here is derived from an EMBL/GenBank/DDBJ whole genome shotgun (WGS) entry which is preliminary data.</text>
</comment>
<dbReference type="RefSeq" id="WP_132084713.1">
    <property type="nucleotide sequence ID" value="NZ_SLUK01000007.1"/>
</dbReference>
<evidence type="ECO:0000256" key="7">
    <source>
        <dbReference type="ARBA" id="ARBA00022679"/>
    </source>
</evidence>
<dbReference type="GO" id="GO:0006355">
    <property type="term" value="P:regulation of DNA-templated transcription"/>
    <property type="evidence" value="ECO:0007669"/>
    <property type="project" value="InterPro"/>
</dbReference>
<proteinExistence type="inferred from homology"/>
<evidence type="ECO:0000256" key="8">
    <source>
        <dbReference type="ARBA" id="ARBA00022691"/>
    </source>
</evidence>
<accession>A0A9X8UIW6</accession>
<feature type="binding site" evidence="13">
    <location>
        <position position="324"/>
    </location>
    <ligand>
        <name>S-adenosyl-L-methionine</name>
        <dbReference type="ChEBI" id="CHEBI:59789"/>
    </ligand>
</feature>
<dbReference type="NCBIfam" id="NF011494">
    <property type="entry name" value="PRK14902.1"/>
    <property type="match status" value="1"/>
</dbReference>
<evidence type="ECO:0000313" key="16">
    <source>
        <dbReference type="Proteomes" id="UP000294682"/>
    </source>
</evidence>
<feature type="domain" description="SAM-dependent MTase RsmB/NOP-type" evidence="14">
    <location>
        <begin position="166"/>
        <end position="432"/>
    </location>
</feature>
<dbReference type="Pfam" id="PF01029">
    <property type="entry name" value="NusB"/>
    <property type="match status" value="1"/>
</dbReference>
<dbReference type="PROSITE" id="PS51686">
    <property type="entry name" value="SAM_MT_RSMB_NOP"/>
    <property type="match status" value="1"/>
</dbReference>
<dbReference type="InterPro" id="IPR023267">
    <property type="entry name" value="RCMT"/>
</dbReference>
<dbReference type="GO" id="GO:0005737">
    <property type="term" value="C:cytoplasm"/>
    <property type="evidence" value="ECO:0007669"/>
    <property type="project" value="UniProtKB-SubCell"/>
</dbReference>
<dbReference type="AlphaFoldDB" id="A0A9X8UIW6"/>
<comment type="similarity">
    <text evidence="13">Belongs to the class I-like SAM-binding methyltransferase superfamily. RsmB/NOP family.</text>
</comment>
<dbReference type="Proteomes" id="UP000294682">
    <property type="component" value="Unassembled WGS sequence"/>
</dbReference>
<dbReference type="PANTHER" id="PTHR22807:SF53">
    <property type="entry name" value="RIBOSOMAL RNA SMALL SUBUNIT METHYLTRANSFERASE B-RELATED"/>
    <property type="match status" value="1"/>
</dbReference>
<dbReference type="InterPro" id="IPR006027">
    <property type="entry name" value="NusB_RsmB_TIM44"/>
</dbReference>
<dbReference type="EC" id="2.1.1.176" evidence="3"/>
<organism evidence="15 16">
    <name type="scientific">Harryflintia acetispora</name>
    <dbReference type="NCBI Taxonomy" id="1849041"/>
    <lineage>
        <taxon>Bacteria</taxon>
        <taxon>Bacillati</taxon>
        <taxon>Bacillota</taxon>
        <taxon>Clostridia</taxon>
        <taxon>Eubacteriales</taxon>
        <taxon>Oscillospiraceae</taxon>
        <taxon>Harryflintia</taxon>
    </lineage>
</organism>
<dbReference type="GO" id="GO:0008649">
    <property type="term" value="F:rRNA methyltransferase activity"/>
    <property type="evidence" value="ECO:0007669"/>
    <property type="project" value="InterPro"/>
</dbReference>
<evidence type="ECO:0000256" key="10">
    <source>
        <dbReference type="ARBA" id="ARBA00030399"/>
    </source>
</evidence>
<keyword evidence="5" id="KW-0698">rRNA processing</keyword>
<protein>
    <recommendedName>
        <fullName evidence="3">16S rRNA (cytosine(967)-C(5))-methyltransferase</fullName>
        <ecNumber evidence="3">2.1.1.176</ecNumber>
    </recommendedName>
    <alternativeName>
        <fullName evidence="10">16S rRNA m5C967 methyltransferase</fullName>
    </alternativeName>
    <alternativeName>
        <fullName evidence="11">rRNA (cytosine-C(5)-)-methyltransferase RsmB</fullName>
    </alternativeName>
</protein>
<dbReference type="SUPFAM" id="SSF48013">
    <property type="entry name" value="NusB-like"/>
    <property type="match status" value="1"/>
</dbReference>
<feature type="active site" description="Nucleophile" evidence="13">
    <location>
        <position position="376"/>
    </location>
</feature>
<sequence length="436" mass="47783">MGGERKIALDALQKIEEQESYSNLVLERLPGGLGARERAFVCALVYGVLERRITLDFVLSRYLRRPVEKLDAPVRAILRMGVYQLLYMDSVPPSAAVNESVKLARAAGKTSAGSLINGVLRAFLRDGGELVLPGDPKKAASVRYSAPQWLVSSLMETYGEAAAASFLEHSLVPAPLTVRVNTLKTTPQALIARLRDEGVEAAPARGEESALILKDSGSLLGLPSFREGLFHVQDLSSQLCVRALDVRPGMRVLDACAAPGGKSFTAAQYMENRGELIACDIHEHKVELLRQGAGRLGINILTPRQRDAAVPQEGEAAFERILCDVPCSGLGIMRRKPEIKYKDPAKYRELPDLQYKILETSSHYMGRDSILIYSTCTLRREENEQVVDRFLDGHPGFAPCEREVLGGAWSRTLLTGADYSGDGFFIAAIKRTGTKK</sequence>
<keyword evidence="7 13" id="KW-0808">Transferase</keyword>
<name>A0A9X8UIW6_9FIRM</name>
<dbReference type="InterPro" id="IPR054728">
    <property type="entry name" value="RsmB-like_ferredoxin"/>
</dbReference>
<keyword evidence="8 13" id="KW-0949">S-adenosyl-L-methionine</keyword>
<dbReference type="Pfam" id="PF22458">
    <property type="entry name" value="RsmF-B_ferredox"/>
    <property type="match status" value="1"/>
</dbReference>
<dbReference type="InterPro" id="IPR029063">
    <property type="entry name" value="SAM-dependent_MTases_sf"/>
</dbReference>
<dbReference type="Gene3D" id="1.10.940.10">
    <property type="entry name" value="NusB-like"/>
    <property type="match status" value="1"/>
</dbReference>
<evidence type="ECO:0000256" key="4">
    <source>
        <dbReference type="ARBA" id="ARBA00022490"/>
    </source>
</evidence>
<evidence type="ECO:0000256" key="6">
    <source>
        <dbReference type="ARBA" id="ARBA00022603"/>
    </source>
</evidence>
<dbReference type="Gene3D" id="3.30.70.1170">
    <property type="entry name" value="Sun protein, domain 3"/>
    <property type="match status" value="1"/>
</dbReference>
<dbReference type="Gene3D" id="3.40.50.150">
    <property type="entry name" value="Vaccinia Virus protein VP39"/>
    <property type="match status" value="1"/>
</dbReference>
<dbReference type="InterPro" id="IPR049560">
    <property type="entry name" value="MeTrfase_RsmB-F_NOP2_cat"/>
</dbReference>
<dbReference type="InterPro" id="IPR035926">
    <property type="entry name" value="NusB-like_sf"/>
</dbReference>
<keyword evidence="9 13" id="KW-0694">RNA-binding</keyword>
<dbReference type="PRINTS" id="PR02008">
    <property type="entry name" value="RCMTFAMILY"/>
</dbReference>
<evidence type="ECO:0000256" key="9">
    <source>
        <dbReference type="ARBA" id="ARBA00022884"/>
    </source>
</evidence>
<evidence type="ECO:0000256" key="5">
    <source>
        <dbReference type="ARBA" id="ARBA00022552"/>
    </source>
</evidence>
<evidence type="ECO:0000256" key="13">
    <source>
        <dbReference type="PROSITE-ProRule" id="PRU01023"/>
    </source>
</evidence>
<evidence type="ECO:0000256" key="11">
    <source>
        <dbReference type="ARBA" id="ARBA00031088"/>
    </source>
</evidence>
<evidence type="ECO:0000256" key="12">
    <source>
        <dbReference type="ARBA" id="ARBA00047283"/>
    </source>
</evidence>
<evidence type="ECO:0000256" key="1">
    <source>
        <dbReference type="ARBA" id="ARBA00002724"/>
    </source>
</evidence>
<comment type="subcellular location">
    <subcellularLocation>
        <location evidence="2">Cytoplasm</location>
    </subcellularLocation>
</comment>
<evidence type="ECO:0000256" key="3">
    <source>
        <dbReference type="ARBA" id="ARBA00012140"/>
    </source>
</evidence>
<feature type="binding site" evidence="13">
    <location>
        <position position="280"/>
    </location>
    <ligand>
        <name>S-adenosyl-L-methionine</name>
        <dbReference type="ChEBI" id="CHEBI:59789"/>
    </ligand>
</feature>
<dbReference type="PANTHER" id="PTHR22807">
    <property type="entry name" value="NOP2 YEAST -RELATED NOL1/NOP2/FMU SUN DOMAIN-CONTAINING"/>
    <property type="match status" value="1"/>
</dbReference>
<dbReference type="GO" id="GO:0003723">
    <property type="term" value="F:RNA binding"/>
    <property type="evidence" value="ECO:0007669"/>
    <property type="project" value="UniProtKB-UniRule"/>
</dbReference>
<gene>
    <name evidence="15" type="ORF">EDD78_10785</name>
</gene>
<dbReference type="NCBIfam" id="TIGR00563">
    <property type="entry name" value="rsmB"/>
    <property type="match status" value="1"/>
</dbReference>
<evidence type="ECO:0000313" key="15">
    <source>
        <dbReference type="EMBL" id="TCL42984.1"/>
    </source>
</evidence>
<evidence type="ECO:0000259" key="14">
    <source>
        <dbReference type="PROSITE" id="PS51686"/>
    </source>
</evidence>
<feature type="binding site" evidence="13">
    <location>
        <begin position="256"/>
        <end position="262"/>
    </location>
    <ligand>
        <name>S-adenosyl-L-methionine</name>
        <dbReference type="ChEBI" id="CHEBI:59789"/>
    </ligand>
</feature>
<dbReference type="SUPFAM" id="SSF53335">
    <property type="entry name" value="S-adenosyl-L-methionine-dependent methyltransferases"/>
    <property type="match status" value="1"/>
</dbReference>
<keyword evidence="4" id="KW-0963">Cytoplasm</keyword>
<keyword evidence="6 13" id="KW-0489">Methyltransferase</keyword>
<feature type="binding site" evidence="13">
    <location>
        <position position="307"/>
    </location>
    <ligand>
        <name>S-adenosyl-L-methionine</name>
        <dbReference type="ChEBI" id="CHEBI:59789"/>
    </ligand>
</feature>
<comment type="catalytic activity">
    <reaction evidence="12">
        <text>cytidine(967) in 16S rRNA + S-adenosyl-L-methionine = 5-methylcytidine(967) in 16S rRNA + S-adenosyl-L-homocysteine + H(+)</text>
        <dbReference type="Rhea" id="RHEA:42748"/>
        <dbReference type="Rhea" id="RHEA-COMP:10219"/>
        <dbReference type="Rhea" id="RHEA-COMP:10220"/>
        <dbReference type="ChEBI" id="CHEBI:15378"/>
        <dbReference type="ChEBI" id="CHEBI:57856"/>
        <dbReference type="ChEBI" id="CHEBI:59789"/>
        <dbReference type="ChEBI" id="CHEBI:74483"/>
        <dbReference type="ChEBI" id="CHEBI:82748"/>
        <dbReference type="EC" id="2.1.1.176"/>
    </reaction>
</comment>
<dbReference type="InterPro" id="IPR004573">
    <property type="entry name" value="rRNA_ssu_MeTfrase_B"/>
</dbReference>
<comment type="function">
    <text evidence="1">Specifically methylates the cytosine at position 967 (m5C967) of 16S rRNA.</text>
</comment>
<evidence type="ECO:0000256" key="2">
    <source>
        <dbReference type="ARBA" id="ARBA00004496"/>
    </source>
</evidence>
<dbReference type="Pfam" id="PF01189">
    <property type="entry name" value="Methyltr_RsmB-F"/>
    <property type="match status" value="1"/>
</dbReference>
<dbReference type="EMBL" id="SLUK01000007">
    <property type="protein sequence ID" value="TCL42984.1"/>
    <property type="molecule type" value="Genomic_DNA"/>
</dbReference>
<dbReference type="CDD" id="cd02440">
    <property type="entry name" value="AdoMet_MTases"/>
    <property type="match status" value="1"/>
</dbReference>
<keyword evidence="16" id="KW-1185">Reference proteome</keyword>